<dbReference type="OrthoDB" id="5988713at2759"/>
<gene>
    <name evidence="1" type="ORF">EZS28_047268</name>
</gene>
<accession>A0A5J4TI94</accession>
<reference evidence="1 2" key="1">
    <citation type="submission" date="2019-03" db="EMBL/GenBank/DDBJ databases">
        <title>Single cell metagenomics reveals metabolic interactions within the superorganism composed of flagellate Streblomastix strix and complex community of Bacteroidetes bacteria on its surface.</title>
        <authorList>
            <person name="Treitli S.C."/>
            <person name="Kolisko M."/>
            <person name="Husnik F."/>
            <person name="Keeling P."/>
            <person name="Hampl V."/>
        </authorList>
    </citation>
    <scope>NUCLEOTIDE SEQUENCE [LARGE SCALE GENOMIC DNA]</scope>
    <source>
        <strain evidence="1">ST1C</strain>
    </source>
</reference>
<name>A0A5J4TI94_9EUKA</name>
<feature type="non-terminal residue" evidence="1">
    <location>
        <position position="1"/>
    </location>
</feature>
<evidence type="ECO:0000313" key="1">
    <source>
        <dbReference type="EMBL" id="KAA6357205.1"/>
    </source>
</evidence>
<organism evidence="1 2">
    <name type="scientific">Streblomastix strix</name>
    <dbReference type="NCBI Taxonomy" id="222440"/>
    <lineage>
        <taxon>Eukaryota</taxon>
        <taxon>Metamonada</taxon>
        <taxon>Preaxostyla</taxon>
        <taxon>Oxymonadida</taxon>
        <taxon>Streblomastigidae</taxon>
        <taxon>Streblomastix</taxon>
    </lineage>
</organism>
<dbReference type="AlphaFoldDB" id="A0A5J4TI94"/>
<protein>
    <submittedName>
        <fullName evidence="1">Uncharacterized protein</fullName>
    </submittedName>
</protein>
<evidence type="ECO:0000313" key="2">
    <source>
        <dbReference type="Proteomes" id="UP000324800"/>
    </source>
</evidence>
<sequence>TLKKDNEKFDDSSQVIATLVPYTIASSVKSANGIHSFYYDIRTDDFLDRWFEQMFEEAKQVKKDNKYIDETIPQYFEIPVIGIGRSRNIWDQEQQPNRQW</sequence>
<proteinExistence type="predicted"/>
<dbReference type="EMBL" id="SNRW01031765">
    <property type="protein sequence ID" value="KAA6357205.1"/>
    <property type="molecule type" value="Genomic_DNA"/>
</dbReference>
<comment type="caution">
    <text evidence="1">The sequence shown here is derived from an EMBL/GenBank/DDBJ whole genome shotgun (WGS) entry which is preliminary data.</text>
</comment>
<dbReference type="Proteomes" id="UP000324800">
    <property type="component" value="Unassembled WGS sequence"/>
</dbReference>